<gene>
    <name evidence="3" type="ORF">ALP23_02343</name>
</gene>
<feature type="chain" id="PRO_5018116111" evidence="1">
    <location>
        <begin position="19"/>
        <end position="392"/>
    </location>
</feature>
<proteinExistence type="predicted"/>
<protein>
    <submittedName>
        <fullName evidence="3">Polysaccharide deacetylase protein</fullName>
    </submittedName>
</protein>
<evidence type="ECO:0000256" key="1">
    <source>
        <dbReference type="SAM" id="SignalP"/>
    </source>
</evidence>
<dbReference type="PANTHER" id="PTHR10587">
    <property type="entry name" value="GLYCOSYL TRANSFERASE-RELATED"/>
    <property type="match status" value="1"/>
</dbReference>
<dbReference type="SUPFAM" id="SSF88713">
    <property type="entry name" value="Glycoside hydrolase/deacetylase"/>
    <property type="match status" value="1"/>
</dbReference>
<dbReference type="Gene3D" id="3.20.20.370">
    <property type="entry name" value="Glycoside hydrolase/deacetylase"/>
    <property type="match status" value="1"/>
</dbReference>
<dbReference type="RefSeq" id="WP_032656294.1">
    <property type="nucleotide sequence ID" value="NZ_RBUG01000142.1"/>
</dbReference>
<sequence length="392" mass="44726">MRIVLAVCAGLFWLQAQAAAPVIATIDRSVWPERLETPGLFDVASRAEILAFAHELYLSEKLDEEGLKQRLGLRFVNVPSLNVVRHRLWLRLLENYQNAQKSCEQDANFCVLVEDMDQLRQRAEEYQVSNDSFYANWARPGAAFHQRYLKELLFMAALFPQTSSEIERYNSDEMSGDEMPDRTFMLNFESGPSPADGGTDWLADFMRQQKMTATFFVLGKSLQERLDSTSVAGVQALYRQQCVGIQGWEYRSHSQWLDWQDSVRRSAALVQQVLPDNFVPLFRPPYGHRRADSGDFFRAEHLRVSLWNIDAEDDTGRLSAEQVGDRVLTLMLLWRKGTVVFHDVANKAQSALPLLLANTAQSELIWDDCRNISEVPEEQGLQSSEEVAPEGE</sequence>
<dbReference type="GO" id="GO:0016810">
    <property type="term" value="F:hydrolase activity, acting on carbon-nitrogen (but not peptide) bonds"/>
    <property type="evidence" value="ECO:0007669"/>
    <property type="project" value="InterPro"/>
</dbReference>
<comment type="caution">
    <text evidence="3">The sequence shown here is derived from an EMBL/GenBank/DDBJ whole genome shotgun (WGS) entry which is preliminary data.</text>
</comment>
<dbReference type="InterPro" id="IPR050248">
    <property type="entry name" value="Polysacc_deacetylase_ArnD"/>
</dbReference>
<organism evidence="3 4">
    <name type="scientific">Pseudomonas syringae pv. apii</name>
    <dbReference type="NCBI Taxonomy" id="81036"/>
    <lineage>
        <taxon>Bacteria</taxon>
        <taxon>Pseudomonadati</taxon>
        <taxon>Pseudomonadota</taxon>
        <taxon>Gammaproteobacteria</taxon>
        <taxon>Pseudomonadales</taxon>
        <taxon>Pseudomonadaceae</taxon>
        <taxon>Pseudomonas</taxon>
    </lineage>
</organism>
<feature type="domain" description="NodB homology" evidence="2">
    <location>
        <begin position="178"/>
        <end position="292"/>
    </location>
</feature>
<reference evidence="3 4" key="1">
    <citation type="submission" date="2018-08" db="EMBL/GenBank/DDBJ databases">
        <title>Recombination of ecologically and evolutionarily significant loci maintains genetic cohesion in the Pseudomonas syringae species complex.</title>
        <authorList>
            <person name="Dillon M."/>
            <person name="Thakur S."/>
            <person name="Almeida R.N.D."/>
            <person name="Weir B.S."/>
            <person name="Guttman D.S."/>
        </authorList>
    </citation>
    <scope>NUCLEOTIDE SEQUENCE [LARGE SCALE GENOMIC DNA]</scope>
    <source>
        <strain evidence="3 4">ICMP 11947</strain>
    </source>
</reference>
<evidence type="ECO:0000313" key="3">
    <source>
        <dbReference type="EMBL" id="RMU68069.1"/>
    </source>
</evidence>
<dbReference type="EMBL" id="RBUG01000142">
    <property type="protein sequence ID" value="RMU68069.1"/>
    <property type="molecule type" value="Genomic_DNA"/>
</dbReference>
<dbReference type="InterPro" id="IPR011330">
    <property type="entry name" value="Glyco_hydro/deAcase_b/a-brl"/>
</dbReference>
<accession>A0A3M5WBR1</accession>
<dbReference type="AlphaFoldDB" id="A0A3M5WBR1"/>
<evidence type="ECO:0000313" key="4">
    <source>
        <dbReference type="Proteomes" id="UP000271152"/>
    </source>
</evidence>
<dbReference type="CDD" id="cd10917">
    <property type="entry name" value="CE4_NodB_like_6s_7s"/>
    <property type="match status" value="1"/>
</dbReference>
<dbReference type="GO" id="GO:0005975">
    <property type="term" value="P:carbohydrate metabolic process"/>
    <property type="evidence" value="ECO:0007669"/>
    <property type="project" value="InterPro"/>
</dbReference>
<feature type="signal peptide" evidence="1">
    <location>
        <begin position="1"/>
        <end position="18"/>
    </location>
</feature>
<name>A0A3M5WBR1_9PSED</name>
<keyword evidence="1" id="KW-0732">Signal</keyword>
<dbReference type="InterPro" id="IPR002509">
    <property type="entry name" value="NODB_dom"/>
</dbReference>
<dbReference type="Proteomes" id="UP000271152">
    <property type="component" value="Unassembled WGS sequence"/>
</dbReference>
<evidence type="ECO:0000259" key="2">
    <source>
        <dbReference type="Pfam" id="PF01522"/>
    </source>
</evidence>
<dbReference type="Pfam" id="PF01522">
    <property type="entry name" value="Polysacc_deac_1"/>
    <property type="match status" value="1"/>
</dbReference>